<evidence type="ECO:0000313" key="3">
    <source>
        <dbReference type="Proteomes" id="UP000094527"/>
    </source>
</evidence>
<dbReference type="Proteomes" id="UP000094527">
    <property type="component" value="Unassembled WGS sequence"/>
</dbReference>
<keyword evidence="3" id="KW-1185">Reference proteome</keyword>
<reference evidence="2 3" key="1">
    <citation type="journal article" date="2016" name="Genome Biol. Evol.">
        <title>Gene Family Evolution Reflects Adaptation to Soil Environmental Stressors in the Genome of the Collembolan Orchesella cincta.</title>
        <authorList>
            <person name="Faddeeva-Vakhrusheva A."/>
            <person name="Derks M.F."/>
            <person name="Anvar S.Y."/>
            <person name="Agamennone V."/>
            <person name="Suring W."/>
            <person name="Smit S."/>
            <person name="van Straalen N.M."/>
            <person name="Roelofs D."/>
        </authorList>
    </citation>
    <scope>NUCLEOTIDE SEQUENCE [LARGE SCALE GENOMIC DNA]</scope>
    <source>
        <tissue evidence="2">Mixed pool</tissue>
    </source>
</reference>
<dbReference type="OrthoDB" id="435275at2759"/>
<evidence type="ECO:0000313" key="2">
    <source>
        <dbReference type="EMBL" id="ODM94368.1"/>
    </source>
</evidence>
<evidence type="ECO:0000256" key="1">
    <source>
        <dbReference type="SAM" id="MobiDB-lite"/>
    </source>
</evidence>
<comment type="caution">
    <text evidence="2">The sequence shown here is derived from an EMBL/GenBank/DDBJ whole genome shotgun (WGS) entry which is preliminary data.</text>
</comment>
<dbReference type="STRING" id="48709.A0A1D2MN51"/>
<feature type="region of interest" description="Disordered" evidence="1">
    <location>
        <begin position="40"/>
        <end position="60"/>
    </location>
</feature>
<proteinExistence type="predicted"/>
<organism evidence="2 3">
    <name type="scientific">Orchesella cincta</name>
    <name type="common">Springtail</name>
    <name type="synonym">Podura cincta</name>
    <dbReference type="NCBI Taxonomy" id="48709"/>
    <lineage>
        <taxon>Eukaryota</taxon>
        <taxon>Metazoa</taxon>
        <taxon>Ecdysozoa</taxon>
        <taxon>Arthropoda</taxon>
        <taxon>Hexapoda</taxon>
        <taxon>Collembola</taxon>
        <taxon>Entomobryomorpha</taxon>
        <taxon>Entomobryoidea</taxon>
        <taxon>Orchesellidae</taxon>
        <taxon>Orchesellinae</taxon>
        <taxon>Orchesella</taxon>
    </lineage>
</organism>
<accession>A0A1D2MN51</accession>
<name>A0A1D2MN51_ORCCI</name>
<dbReference type="AlphaFoldDB" id="A0A1D2MN51"/>
<gene>
    <name evidence="2" type="ORF">Ocin01_12314</name>
</gene>
<sequence>MLRQCFGALSCCAVNSVARQGILVVVASLCGRDQLLLTPPSRSSSHQRFENPTQPRTPPSLWLGLAGSASLGGRARPPNLTAPHHCLTQVIEVNTIKYRREPSLHDSEGAGRQQALPIYLADEIPDTADCSLINRAVPQMPTGMEKEEESCQLRITCFH</sequence>
<protein>
    <submittedName>
        <fullName evidence="2">Enhancer of polycomb 2</fullName>
    </submittedName>
</protein>
<feature type="compositionally biased region" description="Polar residues" evidence="1">
    <location>
        <begin position="40"/>
        <end position="54"/>
    </location>
</feature>
<dbReference type="EMBL" id="LJIJ01000816">
    <property type="protein sequence ID" value="ODM94368.1"/>
    <property type="molecule type" value="Genomic_DNA"/>
</dbReference>